<dbReference type="EMBL" id="DVJK01000071">
    <property type="protein sequence ID" value="HIS66448.1"/>
    <property type="molecule type" value="Genomic_DNA"/>
</dbReference>
<dbReference type="InterPro" id="IPR040690">
    <property type="entry name" value="FtsX_ECD"/>
</dbReference>
<dbReference type="GO" id="GO:0005886">
    <property type="term" value="C:plasma membrane"/>
    <property type="evidence" value="ECO:0007669"/>
    <property type="project" value="UniProtKB-SubCell"/>
</dbReference>
<evidence type="ECO:0000313" key="15">
    <source>
        <dbReference type="Proteomes" id="UP000824001"/>
    </source>
</evidence>
<gene>
    <name evidence="14" type="ORF">IAC18_02675</name>
</gene>
<keyword evidence="9 10" id="KW-0131">Cell cycle</keyword>
<evidence type="ECO:0000259" key="13">
    <source>
        <dbReference type="Pfam" id="PF18075"/>
    </source>
</evidence>
<dbReference type="PROSITE" id="PS51257">
    <property type="entry name" value="PROKAR_LIPOPROTEIN"/>
    <property type="match status" value="1"/>
</dbReference>
<evidence type="ECO:0000256" key="3">
    <source>
        <dbReference type="ARBA" id="ARBA00021907"/>
    </source>
</evidence>
<feature type="transmembrane region" description="Helical" evidence="11">
    <location>
        <begin position="241"/>
        <end position="263"/>
    </location>
</feature>
<dbReference type="Pfam" id="PF18075">
    <property type="entry name" value="FtsX_ECD"/>
    <property type="match status" value="1"/>
</dbReference>
<keyword evidence="7 11" id="KW-1133">Transmembrane helix</keyword>
<dbReference type="PIRSF" id="PIRSF003097">
    <property type="entry name" value="FtsX"/>
    <property type="match status" value="1"/>
</dbReference>
<feature type="transmembrane region" description="Helical" evidence="11">
    <location>
        <begin position="21"/>
        <end position="46"/>
    </location>
</feature>
<evidence type="ECO:0000256" key="2">
    <source>
        <dbReference type="ARBA" id="ARBA00007379"/>
    </source>
</evidence>
<dbReference type="NCBIfam" id="NF038347">
    <property type="entry name" value="FtsX_Gpos"/>
    <property type="match status" value="1"/>
</dbReference>
<dbReference type="GO" id="GO:0051301">
    <property type="term" value="P:cell division"/>
    <property type="evidence" value="ECO:0007669"/>
    <property type="project" value="UniProtKB-KW"/>
</dbReference>
<evidence type="ECO:0000313" key="14">
    <source>
        <dbReference type="EMBL" id="HIS66448.1"/>
    </source>
</evidence>
<dbReference type="PANTHER" id="PTHR47755:SF1">
    <property type="entry name" value="CELL DIVISION PROTEIN FTSX"/>
    <property type="match status" value="1"/>
</dbReference>
<evidence type="ECO:0000256" key="11">
    <source>
        <dbReference type="SAM" id="Phobius"/>
    </source>
</evidence>
<evidence type="ECO:0000256" key="1">
    <source>
        <dbReference type="ARBA" id="ARBA00004651"/>
    </source>
</evidence>
<comment type="similarity">
    <text evidence="2 10">Belongs to the ABC-4 integral membrane protein family. FtsX subfamily.</text>
</comment>
<keyword evidence="8 10" id="KW-0472">Membrane</keyword>
<feature type="transmembrane region" description="Helical" evidence="11">
    <location>
        <begin position="169"/>
        <end position="189"/>
    </location>
</feature>
<keyword evidence="6 11" id="KW-0812">Transmembrane</keyword>
<evidence type="ECO:0000256" key="4">
    <source>
        <dbReference type="ARBA" id="ARBA00022475"/>
    </source>
</evidence>
<dbReference type="InterPro" id="IPR058204">
    <property type="entry name" value="FtsX_firmicutes-type"/>
</dbReference>
<dbReference type="Proteomes" id="UP000824001">
    <property type="component" value="Unassembled WGS sequence"/>
</dbReference>
<protein>
    <recommendedName>
        <fullName evidence="3 10">Cell division protein FtsX</fullName>
    </recommendedName>
</protein>
<feature type="domain" description="ABC3 transporter permease C-terminal" evidence="12">
    <location>
        <begin position="176"/>
        <end position="294"/>
    </location>
</feature>
<organism evidence="14 15">
    <name type="scientific">Candidatus Scatomorpha merdipullorum</name>
    <dbReference type="NCBI Taxonomy" id="2840927"/>
    <lineage>
        <taxon>Bacteria</taxon>
        <taxon>Bacillati</taxon>
        <taxon>Bacillota</taxon>
        <taxon>Clostridia</taxon>
        <taxon>Eubacteriales</taxon>
        <taxon>Candidatus Scatomorpha</taxon>
    </lineage>
</organism>
<reference evidence="14" key="2">
    <citation type="journal article" date="2021" name="PeerJ">
        <title>Extensive microbial diversity within the chicken gut microbiome revealed by metagenomics and culture.</title>
        <authorList>
            <person name="Gilroy R."/>
            <person name="Ravi A."/>
            <person name="Getino M."/>
            <person name="Pursley I."/>
            <person name="Horton D.L."/>
            <person name="Alikhan N.F."/>
            <person name="Baker D."/>
            <person name="Gharbi K."/>
            <person name="Hall N."/>
            <person name="Watson M."/>
            <person name="Adriaenssens E.M."/>
            <person name="Foster-Nyarko E."/>
            <person name="Jarju S."/>
            <person name="Secka A."/>
            <person name="Antonio M."/>
            <person name="Oren A."/>
            <person name="Chaudhuri R.R."/>
            <person name="La Ragione R."/>
            <person name="Hildebrand F."/>
            <person name="Pallen M.J."/>
        </authorList>
    </citation>
    <scope>NUCLEOTIDE SEQUENCE</scope>
    <source>
        <strain evidence="14">ChiHjej10B9-9673</strain>
    </source>
</reference>
<evidence type="ECO:0000256" key="5">
    <source>
        <dbReference type="ARBA" id="ARBA00022618"/>
    </source>
</evidence>
<dbReference type="PANTHER" id="PTHR47755">
    <property type="entry name" value="CELL DIVISION PROTEIN FTSX"/>
    <property type="match status" value="1"/>
</dbReference>
<comment type="function">
    <text evidence="10">Part of the ABC transporter FtsEX involved in asymmetric cellular division facilitating the initiation of sporulation.</text>
</comment>
<feature type="transmembrane region" description="Helical" evidence="11">
    <location>
        <begin position="270"/>
        <end position="292"/>
    </location>
</feature>
<dbReference type="InterPro" id="IPR003838">
    <property type="entry name" value="ABC3_permease_C"/>
</dbReference>
<evidence type="ECO:0000256" key="9">
    <source>
        <dbReference type="ARBA" id="ARBA00023306"/>
    </source>
</evidence>
<feature type="domain" description="FtsX extracellular" evidence="13">
    <location>
        <begin position="60"/>
        <end position="153"/>
    </location>
</feature>
<evidence type="ECO:0000259" key="12">
    <source>
        <dbReference type="Pfam" id="PF02687"/>
    </source>
</evidence>
<dbReference type="InterPro" id="IPR004513">
    <property type="entry name" value="FtsX"/>
</dbReference>
<comment type="caution">
    <text evidence="14">The sequence shown here is derived from an EMBL/GenBank/DDBJ whole genome shotgun (WGS) entry which is preliminary data.</text>
</comment>
<evidence type="ECO:0000256" key="10">
    <source>
        <dbReference type="PIRNR" id="PIRNR003097"/>
    </source>
</evidence>
<evidence type="ECO:0000256" key="6">
    <source>
        <dbReference type="ARBA" id="ARBA00022692"/>
    </source>
</evidence>
<reference evidence="14" key="1">
    <citation type="submission" date="2020-10" db="EMBL/GenBank/DDBJ databases">
        <authorList>
            <person name="Gilroy R."/>
        </authorList>
    </citation>
    <scope>NUCLEOTIDE SEQUENCE</scope>
    <source>
        <strain evidence="14">ChiHjej10B9-9673</strain>
    </source>
</reference>
<dbReference type="Gene3D" id="3.30.70.3040">
    <property type="match status" value="1"/>
</dbReference>
<comment type="subcellular location">
    <subcellularLocation>
        <location evidence="1">Cell membrane</location>
        <topology evidence="1">Multi-pass membrane protein</topology>
    </subcellularLocation>
</comment>
<name>A0A9D1FCN3_9FIRM</name>
<dbReference type="AlphaFoldDB" id="A0A9D1FCN3"/>
<feature type="transmembrane region" description="Helical" evidence="11">
    <location>
        <begin position="210"/>
        <end position="235"/>
    </location>
</feature>
<evidence type="ECO:0000256" key="7">
    <source>
        <dbReference type="ARBA" id="ARBA00022989"/>
    </source>
</evidence>
<keyword evidence="4 10" id="KW-1003">Cell membrane</keyword>
<keyword evidence="5 10" id="KW-0132">Cell division</keyword>
<evidence type="ECO:0000256" key="8">
    <source>
        <dbReference type="ARBA" id="ARBA00023136"/>
    </source>
</evidence>
<dbReference type="Pfam" id="PF02687">
    <property type="entry name" value="FtsX"/>
    <property type="match status" value="1"/>
</dbReference>
<sequence length="298" mass="32309">MRLNRLGYLIKSGFTGIFSHGLMSFATVTITMACLIIMGSFGLLVVNINELVADLEQENEVVAFIDENLSEEEARAIEPLIEAVPNVQDAEFMSRAEAMENFREDYGEEYDDGTFDLLDPSVFRDRYIIHLTDVSLTADTKRDVEAVDGVADVSAHLEYAEAFVTVRNVVSIVSLALIIILIVVSFFIMSNTIKLATFTRREEIAIMRMVGASNGFIRCPFVIEGLVLGLLGGLLAFGIEIALYSLLLGKVVGGVAGGLITLLPVSAVMWPLLICFAGVGVLVGVVGGSSAIRNYLKV</sequence>
<proteinExistence type="inferred from homology"/>
<accession>A0A9D1FCN3</accession>